<feature type="transmembrane region" description="Helical" evidence="1">
    <location>
        <begin position="218"/>
        <end position="239"/>
    </location>
</feature>
<feature type="transmembrane region" description="Helical" evidence="1">
    <location>
        <begin position="150"/>
        <end position="171"/>
    </location>
</feature>
<keyword evidence="1" id="KW-0812">Transmembrane</keyword>
<keyword evidence="1" id="KW-0472">Membrane</keyword>
<feature type="transmembrane region" description="Helical" evidence="1">
    <location>
        <begin position="20"/>
        <end position="42"/>
    </location>
</feature>
<evidence type="ECO:0000313" key="3">
    <source>
        <dbReference type="Proteomes" id="UP001232445"/>
    </source>
</evidence>
<proteinExistence type="predicted"/>
<keyword evidence="3" id="KW-1185">Reference proteome</keyword>
<accession>A0ABU0CWR2</accession>
<dbReference type="EMBL" id="JAUSUQ010000015">
    <property type="protein sequence ID" value="MDQ0340548.1"/>
    <property type="molecule type" value="Genomic_DNA"/>
</dbReference>
<protein>
    <recommendedName>
        <fullName evidence="4">ABC transporter permease</fullName>
    </recommendedName>
</protein>
<reference evidence="2 3" key="1">
    <citation type="submission" date="2023-07" db="EMBL/GenBank/DDBJ databases">
        <title>Genomic Encyclopedia of Type Strains, Phase IV (KMG-IV): sequencing the most valuable type-strain genomes for metagenomic binning, comparative biology and taxonomic classification.</title>
        <authorList>
            <person name="Goeker M."/>
        </authorList>
    </citation>
    <scope>NUCLEOTIDE SEQUENCE [LARGE SCALE GENOMIC DNA]</scope>
    <source>
        <strain evidence="2 3">DSM 17740</strain>
    </source>
</reference>
<feature type="transmembrane region" description="Helical" evidence="1">
    <location>
        <begin position="62"/>
        <end position="82"/>
    </location>
</feature>
<feature type="transmembrane region" description="Helical" evidence="1">
    <location>
        <begin position="183"/>
        <end position="212"/>
    </location>
</feature>
<evidence type="ECO:0000313" key="2">
    <source>
        <dbReference type="EMBL" id="MDQ0340548.1"/>
    </source>
</evidence>
<feature type="transmembrane region" description="Helical" evidence="1">
    <location>
        <begin position="103"/>
        <end position="130"/>
    </location>
</feature>
<sequence>MSLTTTSLAHNVKQLYRYKLHAYFTVFGSLIAVQLLGLLLSLNGVGQFATYFDHIYIHVNHFSANFIIIFSLMWVFIIAVTVTTQPYRDADFVFVANRMSSHLSNILFLLTASVIGGVTAMLCGFVLKLVAGYILYQDLVFQQTLSLPELLLGLAAASLYMILLSSAGFLAGMLSQLHKAVKFVLPALVLAMLIMETGSPRLPIMIMLAQFFTNEDSFVIFVIKVAASSSLLFGTALLISNRLEVRQ</sequence>
<keyword evidence="1" id="KW-1133">Transmembrane helix</keyword>
<name>A0ABU0CWR2_9BACI</name>
<evidence type="ECO:0008006" key="4">
    <source>
        <dbReference type="Google" id="ProtNLM"/>
    </source>
</evidence>
<dbReference type="Proteomes" id="UP001232445">
    <property type="component" value="Unassembled WGS sequence"/>
</dbReference>
<evidence type="ECO:0000256" key="1">
    <source>
        <dbReference type="SAM" id="Phobius"/>
    </source>
</evidence>
<dbReference type="RefSeq" id="WP_307342345.1">
    <property type="nucleotide sequence ID" value="NZ_JAUSUQ010000015.1"/>
</dbReference>
<gene>
    <name evidence="2" type="ORF">J2S00_003372</name>
</gene>
<comment type="caution">
    <text evidence="2">The sequence shown here is derived from an EMBL/GenBank/DDBJ whole genome shotgun (WGS) entry which is preliminary data.</text>
</comment>
<organism evidence="2 3">
    <name type="scientific">Caldalkalibacillus uzonensis</name>
    <dbReference type="NCBI Taxonomy" id="353224"/>
    <lineage>
        <taxon>Bacteria</taxon>
        <taxon>Bacillati</taxon>
        <taxon>Bacillota</taxon>
        <taxon>Bacilli</taxon>
        <taxon>Bacillales</taxon>
        <taxon>Bacillaceae</taxon>
        <taxon>Caldalkalibacillus</taxon>
    </lineage>
</organism>